<accession>A0A2L2XKQ6</accession>
<evidence type="ECO:0000313" key="3">
    <source>
        <dbReference type="Proteomes" id="UP000239549"/>
    </source>
</evidence>
<dbReference type="Pfam" id="PF02579">
    <property type="entry name" value="Nitro_FeMo-Co"/>
    <property type="match status" value="1"/>
</dbReference>
<dbReference type="Proteomes" id="UP000239549">
    <property type="component" value="Unassembled WGS sequence"/>
</dbReference>
<protein>
    <recommendedName>
        <fullName evidence="1">Dinitrogenase iron-molybdenum cofactor biosynthesis domain-containing protein</fullName>
    </recommendedName>
</protein>
<dbReference type="EMBL" id="BFAV01000141">
    <property type="protein sequence ID" value="GBF34511.1"/>
    <property type="molecule type" value="Genomic_DNA"/>
</dbReference>
<keyword evidence="3" id="KW-1185">Reference proteome</keyword>
<dbReference type="AlphaFoldDB" id="A0A2L2XKQ6"/>
<gene>
    <name evidence="2" type="ORF">DCCM_3629</name>
</gene>
<reference evidence="3" key="1">
    <citation type="submission" date="2018-02" db="EMBL/GenBank/DDBJ databases">
        <title>Genome sequence of Desulfocucumis palustris strain NAW-5.</title>
        <authorList>
            <person name="Watanabe M."/>
            <person name="Kojima H."/>
            <person name="Fukui M."/>
        </authorList>
    </citation>
    <scope>NUCLEOTIDE SEQUENCE [LARGE SCALE GENOMIC DNA]</scope>
    <source>
        <strain evidence="3">NAW-5</strain>
    </source>
</reference>
<evidence type="ECO:0000313" key="2">
    <source>
        <dbReference type="EMBL" id="GBF34511.1"/>
    </source>
</evidence>
<dbReference type="PANTHER" id="PTHR42983:SF1">
    <property type="entry name" value="IRON-MOLYBDENUM PROTEIN"/>
    <property type="match status" value="1"/>
</dbReference>
<proteinExistence type="predicted"/>
<dbReference type="CDD" id="cd00851">
    <property type="entry name" value="MTH1175"/>
    <property type="match status" value="1"/>
</dbReference>
<dbReference type="InterPro" id="IPR033913">
    <property type="entry name" value="MTH1175_dom"/>
</dbReference>
<feature type="domain" description="Dinitrogenase iron-molybdenum cofactor biosynthesis" evidence="1">
    <location>
        <begin position="9"/>
        <end position="98"/>
    </location>
</feature>
<organism evidence="2 3">
    <name type="scientific">Desulfocucumis palustris</name>
    <dbReference type="NCBI Taxonomy" id="1898651"/>
    <lineage>
        <taxon>Bacteria</taxon>
        <taxon>Bacillati</taxon>
        <taxon>Bacillota</taxon>
        <taxon>Clostridia</taxon>
        <taxon>Eubacteriales</taxon>
        <taxon>Desulfocucumaceae</taxon>
        <taxon>Desulfocucumis</taxon>
    </lineage>
</organism>
<dbReference type="InterPro" id="IPR003731">
    <property type="entry name" value="Di-Nase_FeMo-co_biosynth"/>
</dbReference>
<dbReference type="PANTHER" id="PTHR42983">
    <property type="entry name" value="DINITROGENASE IRON-MOLYBDENUM COFACTOR PROTEIN-RELATED"/>
    <property type="match status" value="1"/>
</dbReference>
<dbReference type="SUPFAM" id="SSF53146">
    <property type="entry name" value="Nitrogenase accessory factor-like"/>
    <property type="match status" value="1"/>
</dbReference>
<dbReference type="RefSeq" id="WP_104372752.1">
    <property type="nucleotide sequence ID" value="NZ_BFAV01000141.1"/>
</dbReference>
<comment type="caution">
    <text evidence="2">The sequence shown here is derived from an EMBL/GenBank/DDBJ whole genome shotgun (WGS) entry which is preliminary data.</text>
</comment>
<evidence type="ECO:0000259" key="1">
    <source>
        <dbReference type="Pfam" id="PF02579"/>
    </source>
</evidence>
<sequence>MKIAVPNDNGKINQHFGQSKEFVICDVEGQKMSGQKTVSAQTLQHNHSGLADLLKNENVESVILGGIGPYALEALEQKGFNVITGAAGDIKEAVEAFARGELVSRRVVCNHHGHGHDHGHGHHHG</sequence>
<dbReference type="Gene3D" id="3.30.420.130">
    <property type="entry name" value="Dinitrogenase iron-molybdenum cofactor biosynthesis domain"/>
    <property type="match status" value="1"/>
</dbReference>
<dbReference type="InterPro" id="IPR036105">
    <property type="entry name" value="DiNase_FeMo-co_biosyn_sf"/>
</dbReference>
<dbReference type="OrthoDB" id="280278at2"/>
<name>A0A2L2XKQ6_9FIRM</name>